<feature type="transmembrane region" description="Helical" evidence="5">
    <location>
        <begin position="50"/>
        <end position="71"/>
    </location>
</feature>
<feature type="transmembrane region" description="Helical" evidence="5">
    <location>
        <begin position="179"/>
        <end position="198"/>
    </location>
</feature>
<evidence type="ECO:0000256" key="1">
    <source>
        <dbReference type="ARBA" id="ARBA00004141"/>
    </source>
</evidence>
<dbReference type="AlphaFoldDB" id="A0A6A5UB49"/>
<evidence type="ECO:0000313" key="7">
    <source>
        <dbReference type="Proteomes" id="UP000800035"/>
    </source>
</evidence>
<evidence type="ECO:0000256" key="3">
    <source>
        <dbReference type="ARBA" id="ARBA00022989"/>
    </source>
</evidence>
<dbReference type="GO" id="GO:0022857">
    <property type="term" value="F:transmembrane transporter activity"/>
    <property type="evidence" value="ECO:0007669"/>
    <property type="project" value="InterPro"/>
</dbReference>
<feature type="transmembrane region" description="Helical" evidence="5">
    <location>
        <begin position="210"/>
        <end position="227"/>
    </location>
</feature>
<feature type="transmembrane region" description="Helical" evidence="5">
    <location>
        <begin position="366"/>
        <end position="389"/>
    </location>
</feature>
<sequence length="468" mass="50897">MCQSQHPGAHSQYATTPNTTAPANKPISFYFAFLALNIGVFIVSPDATALAVAIPASLSFVLAVAITQPIYTSTSDVLGRKAPSHTAYSLFLARSVVFAVAKNMRVLIVGRVLQGLGGDGLDVLSEVILVDMTSLKERPLYLGLFTIPMAGGGVVLTVLFMRLHPVDASYRSKLRQLDWVVISLFTIGCTLFSLPLSWAGSMYPWTSWQTLLPFLVGFVIIVIFTAYERRPEEPIFPYRIFHNRTAVVTIIGATIHGVMMNSVMLFTPLFFQAVKLEPPFTSAVSVLPASASIIGFSIISAVAIEVIRKYRWIVISNWVFSAVGVGLWALWNMNSSTALTAGLQILAGVGIGTHFTVLTIPMQANLVSWFLFGGLIGLAVSTGVFNNVFERRIASIEHLPQELDALTDVKKAIGFIPALRLIDIDQELLKQVVGAFGGIGFATSLVTKEITLENEDKGRQHFERGVTS</sequence>
<name>A0A6A5UB49_9PLEO</name>
<dbReference type="GO" id="GO:0005886">
    <property type="term" value="C:plasma membrane"/>
    <property type="evidence" value="ECO:0007669"/>
    <property type="project" value="TreeGrafter"/>
</dbReference>
<keyword evidence="4 5" id="KW-0472">Membrane</keyword>
<dbReference type="OrthoDB" id="4139357at2759"/>
<protein>
    <submittedName>
        <fullName evidence="6">MFS general substrate transporter</fullName>
    </submittedName>
</protein>
<keyword evidence="3 5" id="KW-1133">Transmembrane helix</keyword>
<dbReference type="Proteomes" id="UP000800035">
    <property type="component" value="Unassembled WGS sequence"/>
</dbReference>
<evidence type="ECO:0000256" key="2">
    <source>
        <dbReference type="ARBA" id="ARBA00022692"/>
    </source>
</evidence>
<evidence type="ECO:0000256" key="5">
    <source>
        <dbReference type="SAM" id="Phobius"/>
    </source>
</evidence>
<organism evidence="6 7">
    <name type="scientific">Byssothecium circinans</name>
    <dbReference type="NCBI Taxonomy" id="147558"/>
    <lineage>
        <taxon>Eukaryota</taxon>
        <taxon>Fungi</taxon>
        <taxon>Dikarya</taxon>
        <taxon>Ascomycota</taxon>
        <taxon>Pezizomycotina</taxon>
        <taxon>Dothideomycetes</taxon>
        <taxon>Pleosporomycetidae</taxon>
        <taxon>Pleosporales</taxon>
        <taxon>Massarineae</taxon>
        <taxon>Massarinaceae</taxon>
        <taxon>Byssothecium</taxon>
    </lineage>
</organism>
<keyword evidence="7" id="KW-1185">Reference proteome</keyword>
<evidence type="ECO:0000256" key="4">
    <source>
        <dbReference type="ARBA" id="ARBA00023136"/>
    </source>
</evidence>
<dbReference type="PANTHER" id="PTHR23501:SF156">
    <property type="entry name" value="TRANSPORTER, PUTATIVE-RELATED"/>
    <property type="match status" value="1"/>
</dbReference>
<reference evidence="6" key="1">
    <citation type="journal article" date="2020" name="Stud. Mycol.">
        <title>101 Dothideomycetes genomes: a test case for predicting lifestyles and emergence of pathogens.</title>
        <authorList>
            <person name="Haridas S."/>
            <person name="Albert R."/>
            <person name="Binder M."/>
            <person name="Bloem J."/>
            <person name="Labutti K."/>
            <person name="Salamov A."/>
            <person name="Andreopoulos B."/>
            <person name="Baker S."/>
            <person name="Barry K."/>
            <person name="Bills G."/>
            <person name="Bluhm B."/>
            <person name="Cannon C."/>
            <person name="Castanera R."/>
            <person name="Culley D."/>
            <person name="Daum C."/>
            <person name="Ezra D."/>
            <person name="Gonzalez J."/>
            <person name="Henrissat B."/>
            <person name="Kuo A."/>
            <person name="Liang C."/>
            <person name="Lipzen A."/>
            <person name="Lutzoni F."/>
            <person name="Magnuson J."/>
            <person name="Mondo S."/>
            <person name="Nolan M."/>
            <person name="Ohm R."/>
            <person name="Pangilinan J."/>
            <person name="Park H.-J."/>
            <person name="Ramirez L."/>
            <person name="Alfaro M."/>
            <person name="Sun H."/>
            <person name="Tritt A."/>
            <person name="Yoshinaga Y."/>
            <person name="Zwiers L.-H."/>
            <person name="Turgeon B."/>
            <person name="Goodwin S."/>
            <person name="Spatafora J."/>
            <person name="Crous P."/>
            <person name="Grigoriev I."/>
        </authorList>
    </citation>
    <scope>NUCLEOTIDE SEQUENCE</scope>
    <source>
        <strain evidence="6">CBS 675.92</strain>
    </source>
</reference>
<keyword evidence="2 5" id="KW-0812">Transmembrane</keyword>
<dbReference type="InterPro" id="IPR036259">
    <property type="entry name" value="MFS_trans_sf"/>
</dbReference>
<dbReference type="Pfam" id="PF07690">
    <property type="entry name" value="MFS_1"/>
    <property type="match status" value="1"/>
</dbReference>
<proteinExistence type="predicted"/>
<feature type="transmembrane region" description="Helical" evidence="5">
    <location>
        <begin position="247"/>
        <end position="271"/>
    </location>
</feature>
<feature type="transmembrane region" description="Helical" evidence="5">
    <location>
        <begin position="283"/>
        <end position="304"/>
    </location>
</feature>
<dbReference type="EMBL" id="ML976981">
    <property type="protein sequence ID" value="KAF1961550.1"/>
    <property type="molecule type" value="Genomic_DNA"/>
</dbReference>
<evidence type="ECO:0000313" key="6">
    <source>
        <dbReference type="EMBL" id="KAF1961550.1"/>
    </source>
</evidence>
<dbReference type="InterPro" id="IPR011701">
    <property type="entry name" value="MFS"/>
</dbReference>
<dbReference type="PANTHER" id="PTHR23501">
    <property type="entry name" value="MAJOR FACILITATOR SUPERFAMILY"/>
    <property type="match status" value="1"/>
</dbReference>
<comment type="subcellular location">
    <subcellularLocation>
        <location evidence="1">Membrane</location>
        <topology evidence="1">Multi-pass membrane protein</topology>
    </subcellularLocation>
</comment>
<feature type="transmembrane region" description="Helical" evidence="5">
    <location>
        <begin position="310"/>
        <end position="331"/>
    </location>
</feature>
<feature type="transmembrane region" description="Helical" evidence="5">
    <location>
        <begin position="140"/>
        <end position="159"/>
    </location>
</feature>
<dbReference type="Gene3D" id="1.20.1250.20">
    <property type="entry name" value="MFS general substrate transporter like domains"/>
    <property type="match status" value="1"/>
</dbReference>
<gene>
    <name evidence="6" type="ORF">CC80DRAFT_513352</name>
</gene>
<dbReference type="SUPFAM" id="SSF103473">
    <property type="entry name" value="MFS general substrate transporter"/>
    <property type="match status" value="1"/>
</dbReference>
<feature type="transmembrane region" description="Helical" evidence="5">
    <location>
        <begin position="27"/>
        <end position="43"/>
    </location>
</feature>
<feature type="transmembrane region" description="Helical" evidence="5">
    <location>
        <begin position="338"/>
        <end position="360"/>
    </location>
</feature>
<accession>A0A6A5UB49</accession>